<dbReference type="InterPro" id="IPR014721">
    <property type="entry name" value="Ribsml_uS5_D2-typ_fold_subgr"/>
</dbReference>
<sequence length="294" mass="31225">MLDSLDRTITLTAPAKINLALHVTGRRSDGYHLLDSLVVFAGFGDRISVKRAALDDFAISGPYGHALPDDASNLVLKARDALRAVFPDRATPVAIHLEKHLPVASGIGGGSTDAAAALTALSSLWALDVGIDTLAAIGLQLGADIPMCLYGQPLIARGVGEEIEPMATFPRLPLLLANCGASISTPQVFAALDKRDNPPLPALRAMRSLDDVCDYLKATHNHLFQATRALTPGIDDTIAALERTSPRLVRMSGSGATCFGIYDSDRDAEEAAAKLRRDHPDWFVVATHSAMEGN</sequence>
<dbReference type="EMBL" id="JABUMX010000001">
    <property type="protein sequence ID" value="NTS30357.1"/>
    <property type="molecule type" value="Genomic_DNA"/>
</dbReference>
<dbReference type="GO" id="GO:0016114">
    <property type="term" value="P:terpenoid biosynthetic process"/>
    <property type="evidence" value="ECO:0007669"/>
    <property type="project" value="UniProtKB-UniRule"/>
</dbReference>
<dbReference type="UniPathway" id="UPA00056">
    <property type="reaction ID" value="UER00094"/>
</dbReference>
<dbReference type="InterPro" id="IPR036554">
    <property type="entry name" value="GHMP_kinase_C_sf"/>
</dbReference>
<dbReference type="Gene3D" id="3.30.230.10">
    <property type="match status" value="1"/>
</dbReference>
<evidence type="ECO:0000259" key="12">
    <source>
        <dbReference type="Pfam" id="PF08544"/>
    </source>
</evidence>
<feature type="binding site" evidence="10">
    <location>
        <begin position="102"/>
        <end position="112"/>
    </location>
    <ligand>
        <name>ATP</name>
        <dbReference type="ChEBI" id="CHEBI:30616"/>
    </ligand>
</feature>
<protein>
    <recommendedName>
        <fullName evidence="3 10">4-diphosphocytidyl-2-C-methyl-D-erythritol kinase</fullName>
        <shortName evidence="10">CMK</shortName>
        <ecNumber evidence="2 10">2.7.1.148</ecNumber>
    </recommendedName>
    <alternativeName>
        <fullName evidence="9 10">4-(cytidine-5'-diphospho)-2-C-methyl-D-erythritol kinase</fullName>
    </alternativeName>
</protein>
<dbReference type="Pfam" id="PF00288">
    <property type="entry name" value="GHMP_kinases_N"/>
    <property type="match status" value="1"/>
</dbReference>
<comment type="function">
    <text evidence="10">Catalyzes the phosphorylation of the position 2 hydroxy group of 4-diphosphocytidyl-2C-methyl-D-erythritol.</text>
</comment>
<keyword evidence="4 10" id="KW-0808">Transferase</keyword>
<dbReference type="InterPro" id="IPR013750">
    <property type="entry name" value="GHMP_kinase_C_dom"/>
</dbReference>
<dbReference type="NCBIfam" id="NF011202">
    <property type="entry name" value="PRK14608.1"/>
    <property type="match status" value="1"/>
</dbReference>
<comment type="catalytic activity">
    <reaction evidence="10">
        <text>4-CDP-2-C-methyl-D-erythritol + ATP = 4-CDP-2-C-methyl-D-erythritol 2-phosphate + ADP + H(+)</text>
        <dbReference type="Rhea" id="RHEA:18437"/>
        <dbReference type="ChEBI" id="CHEBI:15378"/>
        <dbReference type="ChEBI" id="CHEBI:30616"/>
        <dbReference type="ChEBI" id="CHEBI:57823"/>
        <dbReference type="ChEBI" id="CHEBI:57919"/>
        <dbReference type="ChEBI" id="CHEBI:456216"/>
        <dbReference type="EC" id="2.7.1.148"/>
    </reaction>
</comment>
<comment type="caution">
    <text evidence="13">The sequence shown here is derived from an EMBL/GenBank/DDBJ whole genome shotgun (WGS) entry which is preliminary data.</text>
</comment>
<dbReference type="Pfam" id="PF08544">
    <property type="entry name" value="GHMP_kinases_C"/>
    <property type="match status" value="1"/>
</dbReference>
<keyword evidence="5 10" id="KW-0547">Nucleotide-binding</keyword>
<evidence type="ECO:0000256" key="1">
    <source>
        <dbReference type="ARBA" id="ARBA00009684"/>
    </source>
</evidence>
<evidence type="ECO:0000256" key="9">
    <source>
        <dbReference type="ARBA" id="ARBA00032554"/>
    </source>
</evidence>
<dbReference type="GO" id="GO:0019288">
    <property type="term" value="P:isopentenyl diphosphate biosynthetic process, methylerythritol 4-phosphate pathway"/>
    <property type="evidence" value="ECO:0007669"/>
    <property type="project" value="UniProtKB-UniRule"/>
</dbReference>
<evidence type="ECO:0000256" key="4">
    <source>
        <dbReference type="ARBA" id="ARBA00022679"/>
    </source>
</evidence>
<keyword evidence="8 10" id="KW-0414">Isoprene biosynthesis</keyword>
<feature type="domain" description="GHMP kinase N-terminal" evidence="11">
    <location>
        <begin position="73"/>
        <end position="152"/>
    </location>
</feature>
<dbReference type="InterPro" id="IPR004424">
    <property type="entry name" value="IspE"/>
</dbReference>
<dbReference type="GO" id="GO:0050515">
    <property type="term" value="F:4-(cytidine 5'-diphospho)-2-C-methyl-D-erythritol kinase activity"/>
    <property type="evidence" value="ECO:0007669"/>
    <property type="project" value="UniProtKB-UniRule"/>
</dbReference>
<evidence type="ECO:0000256" key="7">
    <source>
        <dbReference type="ARBA" id="ARBA00022840"/>
    </source>
</evidence>
<dbReference type="EC" id="2.7.1.148" evidence="2 10"/>
<evidence type="ECO:0000259" key="11">
    <source>
        <dbReference type="Pfam" id="PF00288"/>
    </source>
</evidence>
<dbReference type="GO" id="GO:0005524">
    <property type="term" value="F:ATP binding"/>
    <property type="evidence" value="ECO:0007669"/>
    <property type="project" value="UniProtKB-UniRule"/>
</dbReference>
<feature type="active site" evidence="10">
    <location>
        <position position="144"/>
    </location>
</feature>
<keyword evidence="14" id="KW-1185">Reference proteome</keyword>
<dbReference type="SUPFAM" id="SSF55060">
    <property type="entry name" value="GHMP Kinase, C-terminal domain"/>
    <property type="match status" value="1"/>
</dbReference>
<evidence type="ECO:0000256" key="10">
    <source>
        <dbReference type="HAMAP-Rule" id="MF_00061"/>
    </source>
</evidence>
<comment type="similarity">
    <text evidence="1 10">Belongs to the GHMP kinase family. IspE subfamily.</text>
</comment>
<comment type="pathway">
    <text evidence="10">Isoprenoid biosynthesis; isopentenyl diphosphate biosynthesis via DXP pathway; isopentenyl diphosphate from 1-deoxy-D-xylulose 5-phosphate: step 3/6.</text>
</comment>
<dbReference type="InterPro" id="IPR006204">
    <property type="entry name" value="GHMP_kinase_N_dom"/>
</dbReference>
<feature type="domain" description="GHMP kinase C-terminal" evidence="12">
    <location>
        <begin position="203"/>
        <end position="278"/>
    </location>
</feature>
<dbReference type="SUPFAM" id="SSF54211">
    <property type="entry name" value="Ribosomal protein S5 domain 2-like"/>
    <property type="match status" value="1"/>
</dbReference>
<evidence type="ECO:0000256" key="2">
    <source>
        <dbReference type="ARBA" id="ARBA00012052"/>
    </source>
</evidence>
<dbReference type="NCBIfam" id="TIGR00154">
    <property type="entry name" value="ispE"/>
    <property type="match status" value="1"/>
</dbReference>
<feature type="active site" evidence="10">
    <location>
        <position position="16"/>
    </location>
</feature>
<dbReference type="PANTHER" id="PTHR43527">
    <property type="entry name" value="4-DIPHOSPHOCYTIDYL-2-C-METHYL-D-ERYTHRITOL KINASE, CHLOROPLASTIC"/>
    <property type="match status" value="1"/>
</dbReference>
<reference evidence="13 14" key="1">
    <citation type="submission" date="2020-05" db="EMBL/GenBank/DDBJ databases">
        <authorList>
            <person name="Kim M.K."/>
        </authorList>
    </citation>
    <scope>NUCLEOTIDE SEQUENCE [LARGE SCALE GENOMIC DNA]</scope>
    <source>
        <strain evidence="13 14">BT25</strain>
    </source>
</reference>
<evidence type="ECO:0000256" key="5">
    <source>
        <dbReference type="ARBA" id="ARBA00022741"/>
    </source>
</evidence>
<evidence type="ECO:0000256" key="3">
    <source>
        <dbReference type="ARBA" id="ARBA00017473"/>
    </source>
</evidence>
<evidence type="ECO:0000256" key="8">
    <source>
        <dbReference type="ARBA" id="ARBA00023229"/>
    </source>
</evidence>
<dbReference type="PIRSF" id="PIRSF010376">
    <property type="entry name" value="IspE"/>
    <property type="match status" value="1"/>
</dbReference>
<evidence type="ECO:0000313" key="14">
    <source>
        <dbReference type="Proteomes" id="UP000550508"/>
    </source>
</evidence>
<evidence type="ECO:0000256" key="6">
    <source>
        <dbReference type="ARBA" id="ARBA00022777"/>
    </source>
</evidence>
<dbReference type="Gene3D" id="3.30.70.890">
    <property type="entry name" value="GHMP kinase, C-terminal domain"/>
    <property type="match status" value="1"/>
</dbReference>
<dbReference type="PANTHER" id="PTHR43527:SF2">
    <property type="entry name" value="4-DIPHOSPHOCYTIDYL-2-C-METHYL-D-ERYTHRITOL KINASE, CHLOROPLASTIC"/>
    <property type="match status" value="1"/>
</dbReference>
<evidence type="ECO:0000313" key="13">
    <source>
        <dbReference type="EMBL" id="NTS30357.1"/>
    </source>
</evidence>
<gene>
    <name evidence="10" type="primary">ispE</name>
    <name evidence="13" type="ORF">HQ945_03740</name>
</gene>
<dbReference type="Proteomes" id="UP000550508">
    <property type="component" value="Unassembled WGS sequence"/>
</dbReference>
<accession>A0A849VQS4</accession>
<name>A0A849VQS4_9HYPH</name>
<dbReference type="AlphaFoldDB" id="A0A849VQS4"/>
<keyword evidence="6 10" id="KW-0418">Kinase</keyword>
<dbReference type="InterPro" id="IPR020568">
    <property type="entry name" value="Ribosomal_Su5_D2-typ_SF"/>
</dbReference>
<dbReference type="HAMAP" id="MF_00061">
    <property type="entry name" value="IspE"/>
    <property type="match status" value="1"/>
</dbReference>
<keyword evidence="7 10" id="KW-0067">ATP-binding</keyword>
<proteinExistence type="inferred from homology"/>
<organism evidence="13 14">
    <name type="scientific">Phyllobacterium pellucidum</name>
    <dbReference type="NCBI Taxonomy" id="2740464"/>
    <lineage>
        <taxon>Bacteria</taxon>
        <taxon>Pseudomonadati</taxon>
        <taxon>Pseudomonadota</taxon>
        <taxon>Alphaproteobacteria</taxon>
        <taxon>Hyphomicrobiales</taxon>
        <taxon>Phyllobacteriaceae</taxon>
        <taxon>Phyllobacterium</taxon>
    </lineage>
</organism>